<organism evidence="1 2">
    <name type="scientific">Purpureocillium lilacinum</name>
    <name type="common">Paecilomyces lilacinus</name>
    <dbReference type="NCBI Taxonomy" id="33203"/>
    <lineage>
        <taxon>Eukaryota</taxon>
        <taxon>Fungi</taxon>
        <taxon>Dikarya</taxon>
        <taxon>Ascomycota</taxon>
        <taxon>Pezizomycotina</taxon>
        <taxon>Sordariomycetes</taxon>
        <taxon>Hypocreomycetidae</taxon>
        <taxon>Hypocreales</taxon>
        <taxon>Ophiocordycipitaceae</taxon>
        <taxon>Purpureocillium</taxon>
    </lineage>
</organism>
<proteinExistence type="predicted"/>
<comment type="caution">
    <text evidence="1">The sequence shown here is derived from an EMBL/GenBank/DDBJ whole genome shotgun (WGS) entry which is preliminary data.</text>
</comment>
<gene>
    <name evidence="1" type="ORF">VFPFJ_10931</name>
</gene>
<evidence type="ECO:0000313" key="2">
    <source>
        <dbReference type="Proteomes" id="UP000078340"/>
    </source>
</evidence>
<dbReference type="AlphaFoldDB" id="A0A179G995"/>
<sequence length="102" mass="11702">MSIAVFVTARHGGRETGPVTSSLDLPTISTDRRWWSRPLPQSQFAGQLQTEFETIKGLWRRARFRDTRRQVYIRYKGLGSGLECDLRPRHTLATAEDLRVGD</sequence>
<dbReference type="EMBL" id="LSBI01000018">
    <property type="protein sequence ID" value="OAQ74385.1"/>
    <property type="molecule type" value="Genomic_DNA"/>
</dbReference>
<protein>
    <submittedName>
        <fullName evidence="1">Uncharacterized protein</fullName>
    </submittedName>
</protein>
<reference evidence="1 2" key="1">
    <citation type="submission" date="2016-02" db="EMBL/GenBank/DDBJ databases">
        <title>Biosynthesis of antibiotic leucinostatins and their inhibition on Phytophthora in bio-control Purpureocillium lilacinum.</title>
        <authorList>
            <person name="Wang G."/>
            <person name="Liu Z."/>
            <person name="Lin R."/>
            <person name="Li E."/>
            <person name="Mao Z."/>
            <person name="Ling J."/>
            <person name="Yin W."/>
            <person name="Xie B."/>
        </authorList>
    </citation>
    <scope>NUCLEOTIDE SEQUENCE [LARGE SCALE GENOMIC DNA]</scope>
    <source>
        <strain evidence="1">PLFJ-1</strain>
    </source>
</reference>
<evidence type="ECO:0000313" key="1">
    <source>
        <dbReference type="EMBL" id="OAQ74385.1"/>
    </source>
</evidence>
<dbReference type="Proteomes" id="UP000078340">
    <property type="component" value="Unassembled WGS sequence"/>
</dbReference>
<accession>A0A179G995</accession>
<name>A0A179G995_PURLI</name>